<keyword evidence="2 5" id="KW-0808">Transferase</keyword>
<reference evidence="8 9" key="1">
    <citation type="submission" date="2023-10" db="EMBL/GenBank/DDBJ databases">
        <title>Paenibacillus strain PFR10 Genome sequencing and assembly.</title>
        <authorList>
            <person name="Kim I."/>
        </authorList>
    </citation>
    <scope>NUCLEOTIDE SEQUENCE [LARGE SCALE GENOMIC DNA]</scope>
    <source>
        <strain evidence="8 9">PFR10</strain>
    </source>
</reference>
<dbReference type="EC" id="2.1.1.37" evidence="7"/>
<dbReference type="GO" id="GO:0008168">
    <property type="term" value="F:methyltransferase activity"/>
    <property type="evidence" value="ECO:0007669"/>
    <property type="project" value="UniProtKB-KW"/>
</dbReference>
<keyword evidence="3 5" id="KW-0949">S-adenosyl-L-methionine</keyword>
<dbReference type="Proteomes" id="UP001260980">
    <property type="component" value="Unassembled WGS sequence"/>
</dbReference>
<evidence type="ECO:0000256" key="3">
    <source>
        <dbReference type="ARBA" id="ARBA00022691"/>
    </source>
</evidence>
<evidence type="ECO:0000256" key="7">
    <source>
        <dbReference type="RuleBase" id="RU000417"/>
    </source>
</evidence>
<evidence type="ECO:0000313" key="9">
    <source>
        <dbReference type="Proteomes" id="UP001260980"/>
    </source>
</evidence>
<dbReference type="CDD" id="cd00315">
    <property type="entry name" value="Cyt_C5_DNA_methylase"/>
    <property type="match status" value="1"/>
</dbReference>
<dbReference type="Gene3D" id="3.40.50.150">
    <property type="entry name" value="Vaccinia Virus protein VP39"/>
    <property type="match status" value="1"/>
</dbReference>
<sequence length="423" mass="48082">MIKLDQRGRGKFKPAPDLAPEEIKKFLLEKIMQEKEVEAVIDLEGELHPQQDKFNVVSLFCGAGGLDLGFELAGLQATVGEKQGLDAFEHSKEEYNKIRSKSVFHTIFANDFFKEAIETYRLNVKDSTTVNVLPGDIRKVKQFPKADLVLGGFPCPGFSGAGPRLIDDERNFLYLQFIRCLTQSDPKIFVAENVKGMMTLGKGEVFKQIVEDFESVGYKVHYLKAPLNARDYGVPQLRERVFLVGVRNDIDFTYEFPFPTHGPGTEQPYETLESKIGDLRSEPGPYYEGSFSSIYMSRNRKKDWNEQSFTIQASGRQAPLHPGCPPMRFVEKDKFEFTAPIGEYRRLSVKEIKRIQTFPDWYEFYPQEAQLKNGQLDKIYKQIGNAVPVMLARAIALPIARYAKKYLEDKAESTASVPVVNSI</sequence>
<organism evidence="8 9">
    <name type="scientific">Paenibacillus violae</name>
    <dbReference type="NCBI Taxonomy" id="3077234"/>
    <lineage>
        <taxon>Bacteria</taxon>
        <taxon>Bacillati</taxon>
        <taxon>Bacillota</taxon>
        <taxon>Bacilli</taxon>
        <taxon>Bacillales</taxon>
        <taxon>Paenibacillaceae</taxon>
        <taxon>Paenibacillus</taxon>
    </lineage>
</organism>
<dbReference type="PROSITE" id="PS51679">
    <property type="entry name" value="SAM_MT_C5"/>
    <property type="match status" value="1"/>
</dbReference>
<comment type="caution">
    <text evidence="8">The sequence shown here is derived from an EMBL/GenBank/DDBJ whole genome shotgun (WGS) entry which is preliminary data.</text>
</comment>
<dbReference type="Gene3D" id="3.90.120.10">
    <property type="entry name" value="DNA Methylase, subunit A, domain 2"/>
    <property type="match status" value="1"/>
</dbReference>
<dbReference type="EMBL" id="JAWCUD010000016">
    <property type="protein sequence ID" value="MDU0205813.1"/>
    <property type="molecule type" value="Genomic_DNA"/>
</dbReference>
<keyword evidence="1 5" id="KW-0489">Methyltransferase</keyword>
<accession>A0ABU3RNH6</accession>
<comment type="similarity">
    <text evidence="5 6">Belongs to the class I-like SAM-binding methyltransferase superfamily. C5-methyltransferase family.</text>
</comment>
<evidence type="ECO:0000256" key="6">
    <source>
        <dbReference type="RuleBase" id="RU000416"/>
    </source>
</evidence>
<comment type="catalytic activity">
    <reaction evidence="7">
        <text>a 2'-deoxycytidine in DNA + S-adenosyl-L-methionine = a 5-methyl-2'-deoxycytidine in DNA + S-adenosyl-L-homocysteine + H(+)</text>
        <dbReference type="Rhea" id="RHEA:13681"/>
        <dbReference type="Rhea" id="RHEA-COMP:11369"/>
        <dbReference type="Rhea" id="RHEA-COMP:11370"/>
        <dbReference type="ChEBI" id="CHEBI:15378"/>
        <dbReference type="ChEBI" id="CHEBI:57856"/>
        <dbReference type="ChEBI" id="CHEBI:59789"/>
        <dbReference type="ChEBI" id="CHEBI:85452"/>
        <dbReference type="ChEBI" id="CHEBI:85454"/>
        <dbReference type="EC" id="2.1.1.37"/>
    </reaction>
</comment>
<dbReference type="InterPro" id="IPR031303">
    <property type="entry name" value="C5_meth_CS"/>
</dbReference>
<dbReference type="InterPro" id="IPR050390">
    <property type="entry name" value="C5-Methyltransferase"/>
</dbReference>
<evidence type="ECO:0000256" key="4">
    <source>
        <dbReference type="ARBA" id="ARBA00022747"/>
    </source>
</evidence>
<evidence type="ECO:0000256" key="5">
    <source>
        <dbReference type="PROSITE-ProRule" id="PRU01016"/>
    </source>
</evidence>
<dbReference type="InterPro" id="IPR029063">
    <property type="entry name" value="SAM-dependent_MTases_sf"/>
</dbReference>
<evidence type="ECO:0000256" key="1">
    <source>
        <dbReference type="ARBA" id="ARBA00022603"/>
    </source>
</evidence>
<evidence type="ECO:0000256" key="2">
    <source>
        <dbReference type="ARBA" id="ARBA00022679"/>
    </source>
</evidence>
<dbReference type="PROSITE" id="PS00095">
    <property type="entry name" value="C5_MTASE_2"/>
    <property type="match status" value="1"/>
</dbReference>
<dbReference type="PROSITE" id="PS00094">
    <property type="entry name" value="C5_MTASE_1"/>
    <property type="match status" value="1"/>
</dbReference>
<gene>
    <name evidence="8" type="ORF">RQP52_32525</name>
</gene>
<proteinExistence type="inferred from homology"/>
<evidence type="ECO:0000313" key="8">
    <source>
        <dbReference type="EMBL" id="MDU0205813.1"/>
    </source>
</evidence>
<name>A0ABU3RNH6_9BACL</name>
<dbReference type="SUPFAM" id="SSF53335">
    <property type="entry name" value="S-adenosyl-L-methionine-dependent methyltransferases"/>
    <property type="match status" value="1"/>
</dbReference>
<dbReference type="Pfam" id="PF00145">
    <property type="entry name" value="DNA_methylase"/>
    <property type="match status" value="1"/>
</dbReference>
<dbReference type="PANTHER" id="PTHR10629:SF52">
    <property type="entry name" value="DNA (CYTOSINE-5)-METHYLTRANSFERASE 1"/>
    <property type="match status" value="1"/>
</dbReference>
<dbReference type="RefSeq" id="WP_315955687.1">
    <property type="nucleotide sequence ID" value="NZ_JAWCUD010000016.1"/>
</dbReference>
<dbReference type="PANTHER" id="PTHR10629">
    <property type="entry name" value="CYTOSINE-SPECIFIC METHYLTRANSFERASE"/>
    <property type="match status" value="1"/>
</dbReference>
<feature type="active site" evidence="5">
    <location>
        <position position="155"/>
    </location>
</feature>
<keyword evidence="9" id="KW-1185">Reference proteome</keyword>
<dbReference type="InterPro" id="IPR018117">
    <property type="entry name" value="C5_DNA_meth_AS"/>
</dbReference>
<protein>
    <recommendedName>
        <fullName evidence="7">Cytosine-specific methyltransferase</fullName>
        <ecNumber evidence="7">2.1.1.37</ecNumber>
    </recommendedName>
</protein>
<dbReference type="InterPro" id="IPR001525">
    <property type="entry name" value="C5_MeTfrase"/>
</dbReference>
<dbReference type="NCBIfam" id="TIGR00675">
    <property type="entry name" value="dcm"/>
    <property type="match status" value="1"/>
</dbReference>
<dbReference type="PRINTS" id="PR00105">
    <property type="entry name" value="C5METTRFRASE"/>
</dbReference>
<dbReference type="GO" id="GO:0032259">
    <property type="term" value="P:methylation"/>
    <property type="evidence" value="ECO:0007669"/>
    <property type="project" value="UniProtKB-KW"/>
</dbReference>
<keyword evidence="4" id="KW-0680">Restriction system</keyword>